<feature type="compositionally biased region" description="Basic and acidic residues" evidence="1">
    <location>
        <begin position="1305"/>
        <end position="1327"/>
    </location>
</feature>
<feature type="region of interest" description="Disordered" evidence="1">
    <location>
        <begin position="1422"/>
        <end position="1443"/>
    </location>
</feature>
<keyword evidence="2" id="KW-0812">Transmembrane</keyword>
<feature type="compositionally biased region" description="Polar residues" evidence="1">
    <location>
        <begin position="126"/>
        <end position="142"/>
    </location>
</feature>
<dbReference type="PANTHER" id="PTHR34805:SF1">
    <property type="entry name" value="PROTEIN MODIFIER OF SNC1 1"/>
    <property type="match status" value="1"/>
</dbReference>
<dbReference type="InterPro" id="IPR038808">
    <property type="entry name" value="MOS1-like"/>
</dbReference>
<feature type="region of interest" description="Disordered" evidence="1">
    <location>
        <begin position="1101"/>
        <end position="1408"/>
    </location>
</feature>
<feature type="compositionally biased region" description="Basic and acidic residues" evidence="1">
    <location>
        <begin position="608"/>
        <end position="625"/>
    </location>
</feature>
<feature type="compositionally biased region" description="Basic and acidic residues" evidence="1">
    <location>
        <begin position="1101"/>
        <end position="1135"/>
    </location>
</feature>
<feature type="compositionally biased region" description="Polar residues" evidence="1">
    <location>
        <begin position="1161"/>
        <end position="1175"/>
    </location>
</feature>
<dbReference type="GO" id="GO:0040029">
    <property type="term" value="P:epigenetic regulation of gene expression"/>
    <property type="evidence" value="ECO:0007669"/>
    <property type="project" value="TreeGrafter"/>
</dbReference>
<organism evidence="3 4">
    <name type="scientific">Adiantum capillus-veneris</name>
    <name type="common">Maidenhair fern</name>
    <dbReference type="NCBI Taxonomy" id="13818"/>
    <lineage>
        <taxon>Eukaryota</taxon>
        <taxon>Viridiplantae</taxon>
        <taxon>Streptophyta</taxon>
        <taxon>Embryophyta</taxon>
        <taxon>Tracheophyta</taxon>
        <taxon>Polypodiopsida</taxon>
        <taxon>Polypodiidae</taxon>
        <taxon>Polypodiales</taxon>
        <taxon>Pteridineae</taxon>
        <taxon>Pteridaceae</taxon>
        <taxon>Vittarioideae</taxon>
        <taxon>Adiantum</taxon>
    </lineage>
</organism>
<feature type="region of interest" description="Disordered" evidence="1">
    <location>
        <begin position="1541"/>
        <end position="1569"/>
    </location>
</feature>
<feature type="region of interest" description="Disordered" evidence="1">
    <location>
        <begin position="39"/>
        <end position="148"/>
    </location>
</feature>
<feature type="region of interest" description="Disordered" evidence="1">
    <location>
        <begin position="1455"/>
        <end position="1480"/>
    </location>
</feature>
<feature type="compositionally biased region" description="Basic and acidic residues" evidence="1">
    <location>
        <begin position="682"/>
        <end position="691"/>
    </location>
</feature>
<feature type="region of interest" description="Disordered" evidence="1">
    <location>
        <begin position="753"/>
        <end position="801"/>
    </location>
</feature>
<feature type="region of interest" description="Disordered" evidence="1">
    <location>
        <begin position="508"/>
        <end position="530"/>
    </location>
</feature>
<feature type="compositionally biased region" description="Basic and acidic residues" evidence="1">
    <location>
        <begin position="1422"/>
        <end position="1434"/>
    </location>
</feature>
<proteinExistence type="predicted"/>
<feature type="compositionally biased region" description="Basic and acidic residues" evidence="1">
    <location>
        <begin position="791"/>
        <end position="801"/>
    </location>
</feature>
<feature type="region of interest" description="Disordered" evidence="1">
    <location>
        <begin position="653"/>
        <end position="691"/>
    </location>
</feature>
<sequence>MRRPPSPQPELPSSFRAVTYHLSEINTSRQWLRETEGWPINLPSQRLENRGLDPSVEIVPRGTFSWGTGRSPPTSSSSWGTVGLSSSPPVGSGAWNTASMSTSSPSSNNNSGSQNPSRPLSAGSARPSSAGNARPLSASTASGRAWGGAAKLEEQLQPSRFNLTTAEFPTLGSDKNLNLRPQQTAASNRPTSADAMKERHLACADHYQSGSLVDRPTSADGTKERKPVYTDWPTSADGMHTDKGRQKPALLFTHPPFPDGTLPDQRQPVYTGVVGHGTAGPGPGTLDRPVENFSGPPIPVQHGIAAQGREFAFPGAPQHDLYYNRPGGPHGNDVVVVPMDARPEVYGSYAFDSRPNHPDISRVHHPRPSWGPNHLDRSGIPQGPFLQSGPSEHFHIMRPPPRRMETAVLHEQVAGNRRDGFGIGDKAFGEQRGGWSGANVVYIGSAMDARESSIPMTGSGQEFPRPDMFRPPWGHQPMHAGWGNNMYGADRTMGMYQDMPSSVMRQQTKSIETPQGSVSESASDIPESTEKGPVRIDEVVHSSSLGGRQAAALGNTHMVGLDMQYLKQEETIKTSSVKILAGSPDTVRNKNNMQVSQGPLVGNQPSKGKQEDEGTKAEQKREPKKMSLMSDMTSQRQENNCHGNLQGFHLDRFVPKDNNGLGDDVKGSSKKKTMNLQQSIKGMEETDSSHEREERMSLLKASDGNLINCNNWSSAALSATSDKDVLKDACTDSFSKTAENIQLEGATKDFKVPSMENSVSPLSSEQEKAPLDEGLKPKRNGHSVRRAHGRSIQESHSVDRQHVNHGMVWAPKPTAVGATKEEVQPALEHENKGESQVQLMQSAASSQQGQEQQVQEQSVVSSKRSAQHVQHQKGERISKKQGHRMQQQQQARSNIFEQSAQDEQSISCKNQSLHTKHQQLVTSSRVESEPLGGQAIAIDEREAQVKQLFPFEEAEKAGEVIGTPVLEKSDGKKPNSAYVRKPARNQHRQQQREQEYEGVKVNNHHGQRFYSKDEKSVAEDLENPAAMTSAPYATESKKNQREVKSRSLRISKQHKVELHESAASLASGEGSVLSGDRSQVEVRAETSVPYFAVEAKVVKDKEERPHNQKLGRQQETHVKQSAMGEHRHFGQELKADTISCESSTNRTEKKLYVPKQARKLNLQQESEATGPQGQMIQEVHSSNEKGQYEGQWSPPSGTPVRKNDMERYTPLPARQPYMQGQQSAARGQRGQRTADLTGAQAIQAASGHGGSEPAQITDSAGKGDESQPRAMGHSMGRAPPTGDSAHGHRGQRIADRTGAQAIRASSDHVGSESAHRTDLTGKGDESQPRAMGHSESSESIQSKKEVKHYIVKSGGQQQWNADEEAPVREEKWQRSHRTSATESSRRKEGMKLYTPKPARQEETSVTSDAKVAEEVLSLQEHLDLVRNEKEERTQGSDQSYKNRSFSTKAFKYASVHRSSKRNMPQLEDRNDTQPTQEDSVHALRVNGSIKDHKKDQEYPFPQKLGSLPGNGDLTAENSSFENAEVAKPRQYQRRHYHYQPVAQQQQTVKPQAEESNAQRPNNKQVDQGHQRKMMMDLAILYNAIKMDTFPRQFLVNTQVSEVTWREILPSIIYSIVFVAQCKSKQSWPVLNVFLDSVCERRREWCFNLIRAAFSVGCVSKQLLVVALWAVLFIALPFGMKGGVYAEGVSACVHRITLQIFKEFVWMPPKVNHLAILC</sequence>
<accession>A0A9D4VF54</accession>
<name>A0A9D4VF54_ADICA</name>
<protein>
    <submittedName>
        <fullName evidence="3">Uncharacterized protein</fullName>
    </submittedName>
</protein>
<dbReference type="OrthoDB" id="1939715at2759"/>
<feature type="compositionally biased region" description="Basic residues" evidence="1">
    <location>
        <begin position="777"/>
        <end position="789"/>
    </location>
</feature>
<dbReference type="Proteomes" id="UP000886520">
    <property type="component" value="Chromosome 1"/>
</dbReference>
<feature type="region of interest" description="Disordered" evidence="1">
    <location>
        <begin position="167"/>
        <end position="192"/>
    </location>
</feature>
<reference evidence="3" key="1">
    <citation type="submission" date="2021-01" db="EMBL/GenBank/DDBJ databases">
        <title>Adiantum capillus-veneris genome.</title>
        <authorList>
            <person name="Fang Y."/>
            <person name="Liao Q."/>
        </authorList>
    </citation>
    <scope>NUCLEOTIDE SEQUENCE</scope>
    <source>
        <strain evidence="3">H3</strain>
        <tissue evidence="3">Leaf</tissue>
    </source>
</reference>
<evidence type="ECO:0000313" key="3">
    <source>
        <dbReference type="EMBL" id="KAI5084267.1"/>
    </source>
</evidence>
<feature type="compositionally biased region" description="Low complexity" evidence="1">
    <location>
        <begin position="835"/>
        <end position="862"/>
    </location>
</feature>
<feature type="compositionally biased region" description="Polar residues" evidence="1">
    <location>
        <begin position="891"/>
        <end position="913"/>
    </location>
</feature>
<gene>
    <name evidence="3" type="ORF">GOP47_0000436</name>
</gene>
<feature type="compositionally biased region" description="Polar residues" evidence="1">
    <location>
        <begin position="589"/>
        <end position="607"/>
    </location>
</feature>
<keyword evidence="2" id="KW-0472">Membrane</keyword>
<evidence type="ECO:0000256" key="2">
    <source>
        <dbReference type="SAM" id="Phobius"/>
    </source>
</evidence>
<feature type="compositionally biased region" description="Low complexity" evidence="1">
    <location>
        <begin position="1219"/>
        <end position="1234"/>
    </location>
</feature>
<evidence type="ECO:0000256" key="1">
    <source>
        <dbReference type="SAM" id="MobiDB-lite"/>
    </source>
</evidence>
<feature type="compositionally biased region" description="Polar residues" evidence="1">
    <location>
        <begin position="1541"/>
        <end position="1567"/>
    </location>
</feature>
<feature type="compositionally biased region" description="Polar residues" evidence="1">
    <location>
        <begin position="755"/>
        <end position="764"/>
    </location>
</feature>
<feature type="region of interest" description="Disordered" evidence="1">
    <location>
        <begin position="965"/>
        <end position="1055"/>
    </location>
</feature>
<feature type="region of interest" description="Disordered" evidence="1">
    <location>
        <begin position="207"/>
        <end position="243"/>
    </location>
</feature>
<feature type="compositionally biased region" description="Low complexity" evidence="1">
    <location>
        <begin position="65"/>
        <end position="117"/>
    </location>
</feature>
<feature type="compositionally biased region" description="Polar residues" evidence="1">
    <location>
        <begin position="508"/>
        <end position="522"/>
    </location>
</feature>
<comment type="caution">
    <text evidence="3">The sequence shown here is derived from an EMBL/GenBank/DDBJ whole genome shotgun (WGS) entry which is preliminary data.</text>
</comment>
<dbReference type="EMBL" id="JABFUD020000001">
    <property type="protein sequence ID" value="KAI5084267.1"/>
    <property type="molecule type" value="Genomic_DNA"/>
</dbReference>
<feature type="region of interest" description="Disordered" evidence="1">
    <location>
        <begin position="1493"/>
        <end position="1516"/>
    </location>
</feature>
<feature type="region of interest" description="Disordered" evidence="1">
    <location>
        <begin position="583"/>
        <end position="627"/>
    </location>
</feature>
<dbReference type="PANTHER" id="PTHR34805">
    <property type="entry name" value="PROTEIN MODIFIER OF SNC1 1"/>
    <property type="match status" value="1"/>
</dbReference>
<evidence type="ECO:0000313" key="4">
    <source>
        <dbReference type="Proteomes" id="UP000886520"/>
    </source>
</evidence>
<feature type="compositionally biased region" description="Basic and acidic residues" evidence="1">
    <location>
        <begin position="1035"/>
        <end position="1045"/>
    </location>
</feature>
<feature type="region of interest" description="Disordered" evidence="1">
    <location>
        <begin position="826"/>
        <end position="913"/>
    </location>
</feature>
<feature type="transmembrane region" description="Helical" evidence="2">
    <location>
        <begin position="1662"/>
        <end position="1679"/>
    </location>
</feature>
<keyword evidence="2" id="KW-1133">Transmembrane helix</keyword>
<feature type="compositionally biased region" description="Polar residues" evidence="1">
    <location>
        <begin position="167"/>
        <end position="191"/>
    </location>
</feature>
<keyword evidence="4" id="KW-1185">Reference proteome</keyword>
<feature type="compositionally biased region" description="Basic and acidic residues" evidence="1">
    <location>
        <begin position="765"/>
        <end position="776"/>
    </location>
</feature>